<reference evidence="1 2" key="1">
    <citation type="submission" date="2015-01" db="EMBL/GenBank/DDBJ databases">
        <title>Evolution of Trichinella species and genotypes.</title>
        <authorList>
            <person name="Korhonen P.K."/>
            <person name="Edoardo P."/>
            <person name="Giuseppe L.R."/>
            <person name="Gasser R.B."/>
        </authorList>
    </citation>
    <scope>NUCLEOTIDE SEQUENCE [LARGE SCALE GENOMIC DNA]</scope>
    <source>
        <strain evidence="1">ISS2496</strain>
    </source>
</reference>
<dbReference type="EMBL" id="JYDQ01000176">
    <property type="protein sequence ID" value="KRY12045.1"/>
    <property type="molecule type" value="Genomic_DNA"/>
</dbReference>
<accession>A0A0V0ZHS6</accession>
<evidence type="ECO:0000313" key="2">
    <source>
        <dbReference type="Proteomes" id="UP000054783"/>
    </source>
</evidence>
<dbReference type="AlphaFoldDB" id="A0A0V0ZHS6"/>
<protein>
    <submittedName>
        <fullName evidence="1">Uncharacterized protein</fullName>
    </submittedName>
</protein>
<gene>
    <name evidence="1" type="ORF">T12_8007</name>
</gene>
<sequence>MMGIMTIIMGSGLTTLVTKSFSSMELWKQSRLTDQQRVNKIDITSATTRFEVRLASRCWRSIRMRLSVQLISPLYYYSM</sequence>
<comment type="caution">
    <text evidence="1">The sequence shown here is derived from an EMBL/GenBank/DDBJ whole genome shotgun (WGS) entry which is preliminary data.</text>
</comment>
<name>A0A0V0ZHS6_9BILA</name>
<proteinExistence type="predicted"/>
<keyword evidence="2" id="KW-1185">Reference proteome</keyword>
<organism evidence="1 2">
    <name type="scientific">Trichinella patagoniensis</name>
    <dbReference type="NCBI Taxonomy" id="990121"/>
    <lineage>
        <taxon>Eukaryota</taxon>
        <taxon>Metazoa</taxon>
        <taxon>Ecdysozoa</taxon>
        <taxon>Nematoda</taxon>
        <taxon>Enoplea</taxon>
        <taxon>Dorylaimia</taxon>
        <taxon>Trichinellida</taxon>
        <taxon>Trichinellidae</taxon>
        <taxon>Trichinella</taxon>
    </lineage>
</organism>
<dbReference type="Proteomes" id="UP000054783">
    <property type="component" value="Unassembled WGS sequence"/>
</dbReference>
<evidence type="ECO:0000313" key="1">
    <source>
        <dbReference type="EMBL" id="KRY12045.1"/>
    </source>
</evidence>